<dbReference type="Gene3D" id="3.60.15.10">
    <property type="entry name" value="Ribonuclease Z/Hydroxyacylglutathione hydrolase-like"/>
    <property type="match status" value="1"/>
</dbReference>
<dbReference type="Pfam" id="PF12706">
    <property type="entry name" value="Lactamase_B_2"/>
    <property type="match status" value="1"/>
</dbReference>
<keyword evidence="2" id="KW-0378">Hydrolase</keyword>
<dbReference type="KEGG" id="bsed:DN745_14065"/>
<dbReference type="PANTHER" id="PTHR47619:SF1">
    <property type="entry name" value="EXODEOXYRIBONUCLEASE WALJ"/>
    <property type="match status" value="1"/>
</dbReference>
<dbReference type="EMBL" id="CP030032">
    <property type="protein sequence ID" value="AWV90393.1"/>
    <property type="molecule type" value="Genomic_DNA"/>
</dbReference>
<dbReference type="OrthoDB" id="9803916at2"/>
<keyword evidence="3" id="KW-1185">Reference proteome</keyword>
<dbReference type="SMART" id="SM00849">
    <property type="entry name" value="Lactamase_B"/>
    <property type="match status" value="1"/>
</dbReference>
<feature type="region of interest" description="Disordered" evidence="1">
    <location>
        <begin position="260"/>
        <end position="282"/>
    </location>
</feature>
<dbReference type="RefSeq" id="WP_111335818.1">
    <property type="nucleotide sequence ID" value="NZ_CP030032.1"/>
</dbReference>
<evidence type="ECO:0000313" key="3">
    <source>
        <dbReference type="Proteomes" id="UP000249799"/>
    </source>
</evidence>
<protein>
    <submittedName>
        <fullName evidence="2">MBL fold metallo-hydrolase</fullName>
    </submittedName>
</protein>
<gene>
    <name evidence="2" type="ORF">DN745_14065</name>
</gene>
<name>A0A2Z4FN74_9DELT</name>
<evidence type="ECO:0000256" key="1">
    <source>
        <dbReference type="SAM" id="MobiDB-lite"/>
    </source>
</evidence>
<sequence>MSDPITLQILGSGSSGNCAFVRVGDTRLLIDAGISCRRIEQTLASHGESIENLSAILVTHEHSDHIRGLKTLLSKYPDTEIFATRGTQIGSERLVEAAQSWTTIKAESPFEIGEVRVHPFKLSHDANEPTGFRLDADGFSMAFATDLGVWNNTILEHLSGCRVIILEANHDLDMLRAGPYPAYLQKRVASSRGHLSNDQARSLLSRLPAPRPEWVILAHLSAKNNAADVALNEVKKALKPEDTTRLIAAGPKPAAPFDVARLATPKRPAKTPSQGSLFSTSN</sequence>
<feature type="compositionally biased region" description="Polar residues" evidence="1">
    <location>
        <begin position="271"/>
        <end position="282"/>
    </location>
</feature>
<dbReference type="PANTHER" id="PTHR47619">
    <property type="entry name" value="METALLO-HYDROLASE YYCJ-RELATED"/>
    <property type="match status" value="1"/>
</dbReference>
<dbReference type="SUPFAM" id="SSF56281">
    <property type="entry name" value="Metallo-hydrolase/oxidoreductase"/>
    <property type="match status" value="1"/>
</dbReference>
<accession>A0A2Z4FN74</accession>
<dbReference type="Proteomes" id="UP000249799">
    <property type="component" value="Chromosome"/>
</dbReference>
<proteinExistence type="predicted"/>
<organism evidence="2 3">
    <name type="scientific">Bradymonas sediminis</name>
    <dbReference type="NCBI Taxonomy" id="1548548"/>
    <lineage>
        <taxon>Bacteria</taxon>
        <taxon>Deltaproteobacteria</taxon>
        <taxon>Bradymonadales</taxon>
        <taxon>Bradymonadaceae</taxon>
        <taxon>Bradymonas</taxon>
    </lineage>
</organism>
<dbReference type="InterPro" id="IPR001279">
    <property type="entry name" value="Metallo-B-lactamas"/>
</dbReference>
<dbReference type="InterPro" id="IPR036866">
    <property type="entry name" value="RibonucZ/Hydroxyglut_hydro"/>
</dbReference>
<dbReference type="GO" id="GO:0016787">
    <property type="term" value="F:hydrolase activity"/>
    <property type="evidence" value="ECO:0007669"/>
    <property type="project" value="UniProtKB-KW"/>
</dbReference>
<reference evidence="2 3" key="1">
    <citation type="submission" date="2018-06" db="EMBL/GenBank/DDBJ databases">
        <title>Lujinxingia sediminis gen. nov. sp. nov., a new facultative anaerobic member of the class Deltaproteobacteria, and proposal of Lujinxingaceae fam. nov.</title>
        <authorList>
            <person name="Guo L.-Y."/>
            <person name="Li C.-M."/>
            <person name="Wang S."/>
            <person name="Du Z.-J."/>
        </authorList>
    </citation>
    <scope>NUCLEOTIDE SEQUENCE [LARGE SCALE GENOMIC DNA]</scope>
    <source>
        <strain evidence="2 3">FA350</strain>
    </source>
</reference>
<evidence type="ECO:0000313" key="2">
    <source>
        <dbReference type="EMBL" id="AWV90393.1"/>
    </source>
</evidence>
<dbReference type="AlphaFoldDB" id="A0A2Z4FN74"/>
<dbReference type="InterPro" id="IPR052533">
    <property type="entry name" value="WalJ/YycJ-like"/>
</dbReference>